<dbReference type="PANTHER" id="PTHR34219">
    <property type="entry name" value="IRON-REGULATED INNER MEMBRANE PROTEIN-RELATED"/>
    <property type="match status" value="1"/>
</dbReference>
<dbReference type="Pfam" id="PF03929">
    <property type="entry name" value="PepSY_TM"/>
    <property type="match status" value="1"/>
</dbReference>
<keyword evidence="1" id="KW-0472">Membrane</keyword>
<dbReference type="eggNOG" id="COG3182">
    <property type="taxonomic scope" value="Bacteria"/>
</dbReference>
<feature type="transmembrane region" description="Helical" evidence="1">
    <location>
        <begin position="205"/>
        <end position="226"/>
    </location>
</feature>
<evidence type="ECO:0008006" key="4">
    <source>
        <dbReference type="Google" id="ProtNLM"/>
    </source>
</evidence>
<name>A0A0H3AEN2_VIBC3</name>
<keyword evidence="1" id="KW-1133">Transmembrane helix</keyword>
<feature type="transmembrane region" description="Helical" evidence="1">
    <location>
        <begin position="384"/>
        <end position="406"/>
    </location>
</feature>
<feature type="transmembrane region" description="Helical" evidence="1">
    <location>
        <begin position="154"/>
        <end position="175"/>
    </location>
</feature>
<accession>A0A0H3AEN2</accession>
<sequence length="470" mass="51944">MSTVTTPQPTAAARRKTLYFLTWRWHFYAGLFVVPFMLMLALTGLVMLFDDEIEQARYAEVLNVTPQAQVMPVSQQLAAVQKAYPEAQVTQFIPALQPDLANRFSVLFSDGSTQFVTVNPYSAVVLGTIDRSESWYEWANSIHGTLLIGDWGDYLIEVAASLGMILLVSGIYLWLPLDNARKAGFLKIRVGSGARIFWRDLHANLGGMLSLVLLFFLISGLSWAGIWGGKLVQAWNTFPTYYTWGEKPQSVLTHADLNHGSEKEMPWNLEQTPVPQSHHHGGEHEMVAVNPQFGIDQVIAQAKALGFTQYRVAFPRGETGVYTVSANTMAGDIVDPRDDRTAHFDQYSGALLTEVTWQDYSPFAKAMAAGISLHQGDLSVWNKIANVLFCLAFILISVTGVVMWWLRRPTGQARLGVPPRFEQDGVWKAGLATLLVIGVAFPLAGATIVLALLLDGLLVSRIAKLKIAFS</sequence>
<dbReference type="PATRIC" id="fig|345073.21.peg.3644"/>
<evidence type="ECO:0000256" key="1">
    <source>
        <dbReference type="SAM" id="Phobius"/>
    </source>
</evidence>
<feature type="transmembrane region" description="Helical" evidence="1">
    <location>
        <begin position="25"/>
        <end position="49"/>
    </location>
</feature>
<reference evidence="2 3" key="1">
    <citation type="submission" date="2007-03" db="EMBL/GenBank/DDBJ databases">
        <authorList>
            <person name="Heidelberg J."/>
        </authorList>
    </citation>
    <scope>NUCLEOTIDE SEQUENCE [LARGE SCALE GENOMIC DNA]</scope>
    <source>
        <strain evidence="3">ATCC 39541 / Classical Ogawa 395 / O395</strain>
    </source>
</reference>
<organism evidence="2 3">
    <name type="scientific">Vibrio cholerae serotype O1 (strain ATCC 39541 / Classical Ogawa 395 / O395)</name>
    <dbReference type="NCBI Taxonomy" id="345073"/>
    <lineage>
        <taxon>Bacteria</taxon>
        <taxon>Pseudomonadati</taxon>
        <taxon>Pseudomonadota</taxon>
        <taxon>Gammaproteobacteria</taxon>
        <taxon>Vibrionales</taxon>
        <taxon>Vibrionaceae</taxon>
        <taxon>Vibrio</taxon>
    </lineage>
</organism>
<dbReference type="KEGG" id="vco:VC0395_0347"/>
<protein>
    <recommendedName>
        <fullName evidence="4">PepSY domain-containing protein</fullName>
    </recommendedName>
</protein>
<dbReference type="Proteomes" id="UP000000249">
    <property type="component" value="Chromosome 2"/>
</dbReference>
<evidence type="ECO:0000313" key="3">
    <source>
        <dbReference type="Proteomes" id="UP000000249"/>
    </source>
</evidence>
<dbReference type="KEGG" id="vcr:VC395_A0916"/>
<proteinExistence type="predicted"/>
<dbReference type="EMBL" id="CP000626">
    <property type="protein sequence ID" value="ABQ19257.1"/>
    <property type="molecule type" value="Genomic_DNA"/>
</dbReference>
<dbReference type="InterPro" id="IPR005625">
    <property type="entry name" value="PepSY-ass_TM"/>
</dbReference>
<dbReference type="PANTHER" id="PTHR34219:SF1">
    <property type="entry name" value="PEPSY DOMAIN-CONTAINING PROTEIN"/>
    <property type="match status" value="1"/>
</dbReference>
<gene>
    <name evidence="2" type="ordered locus">VC0395_0347</name>
</gene>
<evidence type="ECO:0000313" key="2">
    <source>
        <dbReference type="EMBL" id="ABQ19257.1"/>
    </source>
</evidence>
<feature type="transmembrane region" description="Helical" evidence="1">
    <location>
        <begin position="426"/>
        <end position="454"/>
    </location>
</feature>
<keyword evidence="1" id="KW-0812">Transmembrane</keyword>
<dbReference type="AlphaFoldDB" id="A0A0H3AEN2"/>
<dbReference type="RefSeq" id="WP_000109027.1">
    <property type="nucleotide sequence ID" value="NC_009456.1"/>
</dbReference>
<dbReference type="OrthoDB" id="9791166at2"/>